<comment type="caution">
    <text evidence="1">The sequence shown here is derived from an EMBL/GenBank/DDBJ whole genome shotgun (WGS) entry which is preliminary data.</text>
</comment>
<evidence type="ECO:0000313" key="1">
    <source>
        <dbReference type="EMBL" id="KAK4882248.1"/>
    </source>
</evidence>
<sequence>MLLGMLNEFAVVYFCSDKTTSKVPVKWLTENGNVCWWPPTRYASAYIVNKFEPDPRTWTKHAVKVEFYCASLTLARKKADDLNCTTDDDVQQRGRGQRKLKTCTKFKGDSADSETDTNGKFWKCIKLNLYIFLFYFDSHAELPQIDNYRSLSSLRPNINILDFPIVIAEEGGGYSQAVGNTISNTYAVEVVYFFYSNPVYSLDLLLKQIGELQQQTKEILLYQKSIDKRLSNIEQNRHQFTANKDHSMLMSLLPINSIDALKQFEALLISNEEIQDGFKSYISNVGGKSPRDNVYRIFEKIYTNDLANLCS</sequence>
<keyword evidence="2" id="KW-1185">Reference proteome</keyword>
<organism evidence="1 2">
    <name type="scientific">Aquatica leii</name>
    <dbReference type="NCBI Taxonomy" id="1421715"/>
    <lineage>
        <taxon>Eukaryota</taxon>
        <taxon>Metazoa</taxon>
        <taxon>Ecdysozoa</taxon>
        <taxon>Arthropoda</taxon>
        <taxon>Hexapoda</taxon>
        <taxon>Insecta</taxon>
        <taxon>Pterygota</taxon>
        <taxon>Neoptera</taxon>
        <taxon>Endopterygota</taxon>
        <taxon>Coleoptera</taxon>
        <taxon>Polyphaga</taxon>
        <taxon>Elateriformia</taxon>
        <taxon>Elateroidea</taxon>
        <taxon>Lampyridae</taxon>
        <taxon>Luciolinae</taxon>
        <taxon>Aquatica</taxon>
    </lineage>
</organism>
<dbReference type="AlphaFoldDB" id="A0AAN7PCV7"/>
<dbReference type="PANTHER" id="PTHR34153">
    <property type="entry name" value="SI:CH211-262H13.3-RELATED-RELATED"/>
    <property type="match status" value="1"/>
</dbReference>
<dbReference type="EMBL" id="JARPUR010000002">
    <property type="protein sequence ID" value="KAK4882248.1"/>
    <property type="molecule type" value="Genomic_DNA"/>
</dbReference>
<gene>
    <name evidence="1" type="ORF">RN001_005567</name>
</gene>
<reference evidence="2" key="1">
    <citation type="submission" date="2023-01" db="EMBL/GenBank/DDBJ databases">
        <title>Key to firefly adult light organ development and bioluminescence: homeobox transcription factors regulate luciferase expression and transportation to peroxisome.</title>
        <authorList>
            <person name="Fu X."/>
        </authorList>
    </citation>
    <scope>NUCLEOTIDE SEQUENCE [LARGE SCALE GENOMIC DNA]</scope>
</reference>
<dbReference type="Proteomes" id="UP001353858">
    <property type="component" value="Unassembled WGS sequence"/>
</dbReference>
<dbReference type="PANTHER" id="PTHR34153:SF2">
    <property type="entry name" value="SI:CH211-262H13.3-RELATED"/>
    <property type="match status" value="1"/>
</dbReference>
<protein>
    <submittedName>
        <fullName evidence="1">Uncharacterized protein</fullName>
    </submittedName>
</protein>
<accession>A0AAN7PCV7</accession>
<name>A0AAN7PCV7_9COLE</name>
<proteinExistence type="predicted"/>
<evidence type="ECO:0000313" key="2">
    <source>
        <dbReference type="Proteomes" id="UP001353858"/>
    </source>
</evidence>